<dbReference type="PROSITE" id="PS50097">
    <property type="entry name" value="BTB"/>
    <property type="match status" value="1"/>
</dbReference>
<sequence>MSYFLSYCKAHGGALLTGYQALRAEGFLCDVTLETEGSEFPAHRSLLACSSDYFRALFKSHTQESRARVIHLHVPSAAGLQRLLDFIYTAWLSLSMDTVEDTLEAASYLQVTEALGLCGRYLERQLAPENCCFTANVAARFGLAHTLDAAERCIVRHLRELLERGAGPAGLLELNPTSLRAVLGAPDVARVPEARLLGLALAWLRQDPAAERLAHCTELLERVRFGLVPAEVLRRVYSGSGLVLPARVKGLIIQALNYHTAPSRQPLVQGEQTSIRSPQTRILLVGGRRAREMVIEEVVVPQGAARGRVAAPEPEEEGEEELEEEEEEEEWELTQNVVAFDVYSHRWRSLTQLPTPLLGHSVCTAGNFLFVLGGESPSGSASSTLTDGPRVVTAQVHRYDPRFHAWTEVPAMREARAHFWCGAVGERLLAVGGLGTGGEALASVEMYDLRRDRWMAAGALPRALHGHAGAVGDRGVVYISGGKAGRGEGGGSSLRDLYVLGPDEEAWSKRAPMGTARFGHHMAVLRGAVFAFLGRYEPFSEIERYDPGADQWTRLRPLPYDRFCYGLAVVEETALLLGGLKWRDSRQVPTRNVVGYDLDLDRWEDIGCALPWAWSGLQCAVLQLTEGGDEEREGELGEALDLVLG</sequence>
<keyword evidence="2" id="KW-0677">Repeat</keyword>
<evidence type="ECO:0000256" key="3">
    <source>
        <dbReference type="SAM" id="MobiDB-lite"/>
    </source>
</evidence>
<keyword evidence="1" id="KW-0880">Kelch repeat</keyword>
<reference evidence="5" key="2">
    <citation type="submission" date="2025-09" db="UniProtKB">
        <authorList>
            <consortium name="Ensembl"/>
        </authorList>
    </citation>
    <scope>IDENTIFICATION</scope>
</reference>
<dbReference type="Proteomes" id="UP000233020">
    <property type="component" value="Unplaced"/>
</dbReference>
<dbReference type="SUPFAM" id="SSF117281">
    <property type="entry name" value="Kelch motif"/>
    <property type="match status" value="1"/>
</dbReference>
<dbReference type="OMA" id="RNVVGYD"/>
<feature type="domain" description="BTB" evidence="4">
    <location>
        <begin position="29"/>
        <end position="96"/>
    </location>
</feature>
<evidence type="ECO:0000256" key="1">
    <source>
        <dbReference type="ARBA" id="ARBA00022441"/>
    </source>
</evidence>
<dbReference type="Pfam" id="PF00651">
    <property type="entry name" value="BTB"/>
    <property type="match status" value="1"/>
</dbReference>
<dbReference type="GeneID" id="105734644"/>
<dbReference type="AlphaFoldDB" id="A0A2K5C693"/>
<name>A0A2K5C693_AOTNA</name>
<dbReference type="SMART" id="SM00875">
    <property type="entry name" value="BACK"/>
    <property type="match status" value="1"/>
</dbReference>
<dbReference type="InterPro" id="IPR011333">
    <property type="entry name" value="SKP1/BTB/POZ_sf"/>
</dbReference>
<feature type="region of interest" description="Disordered" evidence="3">
    <location>
        <begin position="306"/>
        <end position="329"/>
    </location>
</feature>
<evidence type="ECO:0000313" key="5">
    <source>
        <dbReference type="Ensembl" id="ENSANAP00000004209.1"/>
    </source>
</evidence>
<dbReference type="CDD" id="cd18264">
    <property type="entry name" value="BTB_POZ_KLHL34"/>
    <property type="match status" value="1"/>
</dbReference>
<dbReference type="Pfam" id="PF07707">
    <property type="entry name" value="BACK"/>
    <property type="match status" value="1"/>
</dbReference>
<dbReference type="KEGG" id="anan:105734644"/>
<evidence type="ECO:0000313" key="6">
    <source>
        <dbReference type="Proteomes" id="UP000233020"/>
    </source>
</evidence>
<accession>A0A2K5C693</accession>
<dbReference type="InterPro" id="IPR006652">
    <property type="entry name" value="Kelch_1"/>
</dbReference>
<keyword evidence="6" id="KW-1185">Reference proteome</keyword>
<dbReference type="Gene3D" id="3.30.710.10">
    <property type="entry name" value="Potassium Channel Kv1.1, Chain A"/>
    <property type="match status" value="1"/>
</dbReference>
<feature type="compositionally biased region" description="Acidic residues" evidence="3">
    <location>
        <begin position="313"/>
        <end position="329"/>
    </location>
</feature>
<dbReference type="InterPro" id="IPR015915">
    <property type="entry name" value="Kelch-typ_b-propeller"/>
</dbReference>
<dbReference type="GeneTree" id="ENSGT00940000162424"/>
<protein>
    <submittedName>
        <fullName evidence="5">Kelch like family member 34</fullName>
    </submittedName>
</protein>
<dbReference type="CTD" id="257240"/>
<dbReference type="FunFam" id="3.30.710.10:FF:000135">
    <property type="entry name" value="Kelch-like family member 34"/>
    <property type="match status" value="1"/>
</dbReference>
<evidence type="ECO:0000256" key="2">
    <source>
        <dbReference type="ARBA" id="ARBA00022737"/>
    </source>
</evidence>
<reference evidence="5" key="1">
    <citation type="submission" date="2025-08" db="UniProtKB">
        <authorList>
            <consortium name="Ensembl"/>
        </authorList>
    </citation>
    <scope>IDENTIFICATION</scope>
</reference>
<dbReference type="STRING" id="37293.ENSANAP00000004209"/>
<dbReference type="InterPro" id="IPR000210">
    <property type="entry name" value="BTB/POZ_dom"/>
</dbReference>
<dbReference type="Gene3D" id="1.25.40.420">
    <property type="match status" value="1"/>
</dbReference>
<dbReference type="PIRSF" id="PIRSF037037">
    <property type="entry name" value="Kelch-like_protein_gigaxonin"/>
    <property type="match status" value="1"/>
</dbReference>
<evidence type="ECO:0000259" key="4">
    <source>
        <dbReference type="PROSITE" id="PS50097"/>
    </source>
</evidence>
<gene>
    <name evidence="5" type="primary">KLHL34</name>
</gene>
<dbReference type="Gene3D" id="2.120.10.80">
    <property type="entry name" value="Kelch-type beta propeller"/>
    <property type="match status" value="1"/>
</dbReference>
<dbReference type="SMART" id="SM00225">
    <property type="entry name" value="BTB"/>
    <property type="match status" value="1"/>
</dbReference>
<dbReference type="InterPro" id="IPR017096">
    <property type="entry name" value="BTB-kelch_protein"/>
</dbReference>
<organism evidence="5 6">
    <name type="scientific">Aotus nancymaae</name>
    <name type="common">Ma's night monkey</name>
    <dbReference type="NCBI Taxonomy" id="37293"/>
    <lineage>
        <taxon>Eukaryota</taxon>
        <taxon>Metazoa</taxon>
        <taxon>Chordata</taxon>
        <taxon>Craniata</taxon>
        <taxon>Vertebrata</taxon>
        <taxon>Euteleostomi</taxon>
        <taxon>Mammalia</taxon>
        <taxon>Eutheria</taxon>
        <taxon>Euarchontoglires</taxon>
        <taxon>Primates</taxon>
        <taxon>Haplorrhini</taxon>
        <taxon>Platyrrhini</taxon>
        <taxon>Aotidae</taxon>
        <taxon>Aotus</taxon>
    </lineage>
</organism>
<dbReference type="PANTHER" id="PTHR45632">
    <property type="entry name" value="LD33804P"/>
    <property type="match status" value="1"/>
</dbReference>
<dbReference type="InterPro" id="IPR011705">
    <property type="entry name" value="BACK"/>
</dbReference>
<dbReference type="PANTHER" id="PTHR45632:SF8">
    <property type="entry name" value="KELCH-LIKE PROTEIN 34"/>
    <property type="match status" value="1"/>
</dbReference>
<dbReference type="SMART" id="SM00612">
    <property type="entry name" value="Kelch"/>
    <property type="match status" value="5"/>
</dbReference>
<dbReference type="Ensembl" id="ENSANAT00000021954.1">
    <property type="protein sequence ID" value="ENSANAP00000004209.1"/>
    <property type="gene ID" value="ENSANAG00000020210.1"/>
</dbReference>
<dbReference type="SUPFAM" id="SSF54695">
    <property type="entry name" value="POZ domain"/>
    <property type="match status" value="1"/>
</dbReference>
<dbReference type="CDD" id="cd18473">
    <property type="entry name" value="BACK_KLHL34"/>
    <property type="match status" value="1"/>
</dbReference>
<dbReference type="OrthoDB" id="10027872at2759"/>
<dbReference type="Pfam" id="PF24681">
    <property type="entry name" value="Kelch_KLHDC2_KLHL20_DRC7"/>
    <property type="match status" value="1"/>
</dbReference>
<proteinExistence type="predicted"/>